<keyword evidence="10 15" id="KW-0067">ATP-binding</keyword>
<name>A0A1G6CAG0_EUBOX</name>
<dbReference type="HAMAP" id="MF_01458">
    <property type="entry name" value="FtsH"/>
    <property type="match status" value="1"/>
</dbReference>
<dbReference type="InterPro" id="IPR037219">
    <property type="entry name" value="Peptidase_M41-like"/>
</dbReference>
<keyword evidence="13 15" id="KW-0472">Membrane</keyword>
<dbReference type="InterPro" id="IPR003959">
    <property type="entry name" value="ATPase_AAA_core"/>
</dbReference>
<evidence type="ECO:0000256" key="8">
    <source>
        <dbReference type="ARBA" id="ARBA00022801"/>
    </source>
</evidence>
<dbReference type="STRING" id="1732.SAMN02910417_02225"/>
<dbReference type="AlphaFoldDB" id="A0A1G6CAG0"/>
<dbReference type="NCBIfam" id="TIGR01241">
    <property type="entry name" value="FtsH_fam"/>
    <property type="match status" value="1"/>
</dbReference>
<dbReference type="Gene3D" id="3.40.50.300">
    <property type="entry name" value="P-loop containing nucleotide triphosphate hydrolases"/>
    <property type="match status" value="1"/>
</dbReference>
<feature type="binding site" evidence="15">
    <location>
        <position position="558"/>
    </location>
    <ligand>
        <name>Zn(2+)</name>
        <dbReference type="ChEBI" id="CHEBI:29105"/>
        <note>catalytic</note>
    </ligand>
</feature>
<feature type="transmembrane region" description="Helical" evidence="15">
    <location>
        <begin position="42"/>
        <end position="59"/>
    </location>
</feature>
<comment type="function">
    <text evidence="15">Acts as a processive, ATP-dependent zinc metallopeptidase for both cytoplasmic and membrane proteins. Plays a role in the quality control of integral membrane proteins.</text>
</comment>
<dbReference type="GO" id="GO:0008270">
    <property type="term" value="F:zinc ion binding"/>
    <property type="evidence" value="ECO:0007669"/>
    <property type="project" value="UniProtKB-UniRule"/>
</dbReference>
<dbReference type="Pfam" id="PF17862">
    <property type="entry name" value="AAA_lid_3"/>
    <property type="match status" value="1"/>
</dbReference>
<dbReference type="SUPFAM" id="SSF140990">
    <property type="entry name" value="FtsH protease domain-like"/>
    <property type="match status" value="1"/>
</dbReference>
<proteinExistence type="inferred from homology"/>
<dbReference type="GO" id="GO:0051301">
    <property type="term" value="P:cell division"/>
    <property type="evidence" value="ECO:0007669"/>
    <property type="project" value="UniProtKB-KW"/>
</dbReference>
<keyword evidence="5 15" id="KW-0812">Transmembrane</keyword>
<keyword evidence="6 15" id="KW-0479">Metal-binding</keyword>
<dbReference type="InterPro" id="IPR003960">
    <property type="entry name" value="ATPase_AAA_CS"/>
</dbReference>
<accession>A0A1G6CAG0</accession>
<keyword evidence="12 15" id="KW-0482">Metalloprotease</keyword>
<evidence type="ECO:0000313" key="20">
    <source>
        <dbReference type="Proteomes" id="UP000199228"/>
    </source>
</evidence>
<dbReference type="InterPro" id="IPR011546">
    <property type="entry name" value="Pept_M41_FtsH_extracell"/>
</dbReference>
<dbReference type="GO" id="GO:0030163">
    <property type="term" value="P:protein catabolic process"/>
    <property type="evidence" value="ECO:0007669"/>
    <property type="project" value="UniProtKB-UniRule"/>
</dbReference>
<dbReference type="InterPro" id="IPR003593">
    <property type="entry name" value="AAA+_ATPase"/>
</dbReference>
<feature type="active site" evidence="15">
    <location>
        <position position="482"/>
    </location>
</feature>
<evidence type="ECO:0000256" key="13">
    <source>
        <dbReference type="ARBA" id="ARBA00023136"/>
    </source>
</evidence>
<dbReference type="Gene3D" id="1.20.58.760">
    <property type="entry name" value="Peptidase M41"/>
    <property type="match status" value="1"/>
</dbReference>
<keyword evidence="7 15" id="KW-0547">Nucleotide-binding</keyword>
<evidence type="ECO:0000256" key="15">
    <source>
        <dbReference type="HAMAP-Rule" id="MF_01458"/>
    </source>
</evidence>
<keyword evidence="4 15" id="KW-0645">Protease</keyword>
<evidence type="ECO:0000256" key="16">
    <source>
        <dbReference type="RuleBase" id="RU003651"/>
    </source>
</evidence>
<dbReference type="Gene3D" id="3.30.720.210">
    <property type="match status" value="1"/>
</dbReference>
<dbReference type="GO" id="GO:0006508">
    <property type="term" value="P:proteolysis"/>
    <property type="evidence" value="ECO:0007669"/>
    <property type="project" value="UniProtKB-KW"/>
</dbReference>
<dbReference type="FunFam" id="1.10.8.60:FF:000001">
    <property type="entry name" value="ATP-dependent zinc metalloprotease FtsH"/>
    <property type="match status" value="1"/>
</dbReference>
<evidence type="ECO:0000256" key="7">
    <source>
        <dbReference type="ARBA" id="ARBA00022741"/>
    </source>
</evidence>
<dbReference type="Pfam" id="PF01434">
    <property type="entry name" value="Peptidase_M41"/>
    <property type="match status" value="1"/>
</dbReference>
<feature type="region of interest" description="Disordered" evidence="17">
    <location>
        <begin position="664"/>
        <end position="684"/>
    </location>
</feature>
<keyword evidence="8 15" id="KW-0378">Hydrolase</keyword>
<dbReference type="PANTHER" id="PTHR23076">
    <property type="entry name" value="METALLOPROTEASE M41 FTSH"/>
    <property type="match status" value="1"/>
</dbReference>
<keyword evidence="19" id="KW-0131">Cell cycle</keyword>
<feature type="compositionally biased region" description="Low complexity" evidence="17">
    <location>
        <begin position="1"/>
        <end position="26"/>
    </location>
</feature>
<evidence type="ECO:0000256" key="1">
    <source>
        <dbReference type="ARBA" id="ARBA00004370"/>
    </source>
</evidence>
<dbReference type="InterPro" id="IPR000642">
    <property type="entry name" value="Peptidase_M41"/>
</dbReference>
<evidence type="ECO:0000259" key="18">
    <source>
        <dbReference type="SMART" id="SM00382"/>
    </source>
</evidence>
<keyword evidence="19" id="KW-0132">Cell division</keyword>
<keyword evidence="3 15" id="KW-1003">Cell membrane</keyword>
<comment type="subunit">
    <text evidence="15">Homohexamer.</text>
</comment>
<keyword evidence="20" id="KW-1185">Reference proteome</keyword>
<dbReference type="InterPro" id="IPR041569">
    <property type="entry name" value="AAA_lid_3"/>
</dbReference>
<feature type="region of interest" description="Disordered" evidence="17">
    <location>
        <begin position="1"/>
        <end position="34"/>
    </location>
</feature>
<comment type="similarity">
    <text evidence="16">Belongs to the AAA ATPase family.</text>
</comment>
<dbReference type="FunFam" id="3.40.50.300:FF:000001">
    <property type="entry name" value="ATP-dependent zinc metalloprotease FtsH"/>
    <property type="match status" value="1"/>
</dbReference>
<feature type="compositionally biased region" description="Low complexity" evidence="17">
    <location>
        <begin position="101"/>
        <end position="120"/>
    </location>
</feature>
<feature type="domain" description="AAA+ ATPase" evidence="18">
    <location>
        <begin position="251"/>
        <end position="390"/>
    </location>
</feature>
<reference evidence="19 20" key="1">
    <citation type="submission" date="2016-10" db="EMBL/GenBank/DDBJ databases">
        <authorList>
            <person name="de Groot N.N."/>
        </authorList>
    </citation>
    <scope>NUCLEOTIDE SEQUENCE [LARGE SCALE GENOMIC DNA]</scope>
    <source>
        <strain evidence="19 20">DSM 3217</strain>
    </source>
</reference>
<evidence type="ECO:0000256" key="6">
    <source>
        <dbReference type="ARBA" id="ARBA00022723"/>
    </source>
</evidence>
<dbReference type="GO" id="GO:0005524">
    <property type="term" value="F:ATP binding"/>
    <property type="evidence" value="ECO:0007669"/>
    <property type="project" value="UniProtKB-UniRule"/>
</dbReference>
<comment type="subcellular location">
    <subcellularLocation>
        <location evidence="15">Cell membrane</location>
        <topology evidence="15">Multi-pass membrane protein</topology>
        <orientation evidence="15">Cytoplasmic side</orientation>
    </subcellularLocation>
    <subcellularLocation>
        <location evidence="1">Membrane</location>
    </subcellularLocation>
</comment>
<dbReference type="FunFam" id="1.20.58.760:FF:000001">
    <property type="entry name" value="ATP-dependent zinc metalloprotease FtsH"/>
    <property type="match status" value="1"/>
</dbReference>
<organism evidence="19 20">
    <name type="scientific">Eubacterium oxidoreducens</name>
    <dbReference type="NCBI Taxonomy" id="1732"/>
    <lineage>
        <taxon>Bacteria</taxon>
        <taxon>Bacillati</taxon>
        <taxon>Bacillota</taxon>
        <taxon>Clostridia</taxon>
        <taxon>Eubacteriales</taxon>
        <taxon>Eubacteriaceae</taxon>
        <taxon>Eubacterium</taxon>
    </lineage>
</organism>
<protein>
    <recommendedName>
        <fullName evidence="15">ATP-dependent zinc metalloprotease FtsH</fullName>
        <ecNumber evidence="15">3.4.24.-</ecNumber>
    </recommendedName>
</protein>
<evidence type="ECO:0000256" key="2">
    <source>
        <dbReference type="ARBA" id="ARBA00010044"/>
    </source>
</evidence>
<feature type="binding site" evidence="15">
    <location>
        <position position="485"/>
    </location>
    <ligand>
        <name>Zn(2+)</name>
        <dbReference type="ChEBI" id="CHEBI:29105"/>
        <note>catalytic</note>
    </ligand>
</feature>
<feature type="region of interest" description="Disordered" evidence="17">
    <location>
        <begin position="99"/>
        <end position="120"/>
    </location>
</feature>
<dbReference type="SUPFAM" id="SSF52540">
    <property type="entry name" value="P-loop containing nucleoside triphosphate hydrolases"/>
    <property type="match status" value="1"/>
</dbReference>
<feature type="binding site" evidence="15">
    <location>
        <position position="481"/>
    </location>
    <ligand>
        <name>Zn(2+)</name>
        <dbReference type="ChEBI" id="CHEBI:29105"/>
        <note>catalytic</note>
    </ligand>
</feature>
<dbReference type="GO" id="GO:0004222">
    <property type="term" value="F:metalloendopeptidase activity"/>
    <property type="evidence" value="ECO:0007669"/>
    <property type="project" value="InterPro"/>
</dbReference>
<evidence type="ECO:0000256" key="10">
    <source>
        <dbReference type="ARBA" id="ARBA00022840"/>
    </source>
</evidence>
<comment type="cofactor">
    <cofactor evidence="15">
        <name>Zn(2+)</name>
        <dbReference type="ChEBI" id="CHEBI:29105"/>
    </cofactor>
    <text evidence="15">Binds 1 zinc ion per subunit.</text>
</comment>
<dbReference type="Proteomes" id="UP000199228">
    <property type="component" value="Unassembled WGS sequence"/>
</dbReference>
<dbReference type="Pfam" id="PF00004">
    <property type="entry name" value="AAA"/>
    <property type="match status" value="1"/>
</dbReference>
<dbReference type="Pfam" id="PF06480">
    <property type="entry name" value="FtsH_ext"/>
    <property type="match status" value="1"/>
</dbReference>
<dbReference type="GO" id="GO:0004176">
    <property type="term" value="F:ATP-dependent peptidase activity"/>
    <property type="evidence" value="ECO:0007669"/>
    <property type="project" value="InterPro"/>
</dbReference>
<dbReference type="InterPro" id="IPR027417">
    <property type="entry name" value="P-loop_NTPase"/>
</dbReference>
<evidence type="ECO:0000313" key="19">
    <source>
        <dbReference type="EMBL" id="SDB29855.1"/>
    </source>
</evidence>
<keyword evidence="11 15" id="KW-1133">Transmembrane helix</keyword>
<dbReference type="GO" id="GO:0016887">
    <property type="term" value="F:ATP hydrolysis activity"/>
    <property type="evidence" value="ECO:0007669"/>
    <property type="project" value="UniProtKB-UniRule"/>
</dbReference>
<dbReference type="CDD" id="cd19501">
    <property type="entry name" value="RecA-like_FtsH"/>
    <property type="match status" value="1"/>
</dbReference>
<feature type="binding site" evidence="15">
    <location>
        <begin position="259"/>
        <end position="266"/>
    </location>
    <ligand>
        <name>ATP</name>
        <dbReference type="ChEBI" id="CHEBI:30616"/>
    </ligand>
</feature>
<dbReference type="PANTHER" id="PTHR23076:SF97">
    <property type="entry name" value="ATP-DEPENDENT ZINC METALLOPROTEASE YME1L1"/>
    <property type="match status" value="1"/>
</dbReference>
<evidence type="ECO:0000256" key="12">
    <source>
        <dbReference type="ARBA" id="ARBA00023049"/>
    </source>
</evidence>
<dbReference type="OrthoDB" id="9809379at2"/>
<gene>
    <name evidence="15" type="primary">ftsH</name>
    <name evidence="19" type="ORF">SAMN02910417_02225</name>
</gene>
<feature type="transmembrane region" description="Helical" evidence="15">
    <location>
        <begin position="166"/>
        <end position="188"/>
    </location>
</feature>
<evidence type="ECO:0000256" key="4">
    <source>
        <dbReference type="ARBA" id="ARBA00022670"/>
    </source>
</evidence>
<feature type="compositionally biased region" description="Acidic residues" evidence="17">
    <location>
        <begin position="719"/>
        <end position="734"/>
    </location>
</feature>
<evidence type="ECO:0000256" key="11">
    <source>
        <dbReference type="ARBA" id="ARBA00022989"/>
    </source>
</evidence>
<dbReference type="PROSITE" id="PS00674">
    <property type="entry name" value="AAA"/>
    <property type="match status" value="1"/>
</dbReference>
<evidence type="ECO:0000256" key="14">
    <source>
        <dbReference type="ARBA" id="ARBA00061570"/>
    </source>
</evidence>
<sequence>MDNKYNNYNNNYNNNGGNNNNNNNNNSGGGGNNGNNGRGPTMLVFIFAALFVLLIMSFLSNRITSMSNQEISYTEFLKMVEEDKVEEVEIATYQINITPKSDSSSDSSSTSNTTTDSTTNQITSALGSDVTTTYYTARIADEDLLSLLKEHDVTIRGTIPDTRSTIIYNILSILIPIALIWILLGFAMRRMGGGSGGLMGVGKSNAKVYVEKETGVTFADVAGQDEAKESLQEAVDFLHNPQKYTDIGAKLPKGALLVGPPGTGKTLLAKAVAGEAKVPFFSMAGSAFVEMFVGVGASRVRDLFKEAQKQAPCIIFIDEIDAIGKSRDSHYGGGNDEREQTLNQLLAEMDGFDSSKGVMILAATNRPEVLDKALLRPGRFDRRIIVEKPDLKGRYETLKVHAKNVLMDDSVDLNEIALATSGAVGSDLANMINEAAINAVKHGRRFVNQQDLFESVELVIAGKEKKDRILGEDEKRIVAYHEVGHALAAALQKGSEPVQKITIVPRTMGALGYVMQVPEEEKYLMTERELRTEIVTFMAGRAAEEIVFDSVTTGASNDIEKATKMARAMVTQYGMSKKFGLMGLESVENRYLDGRAVLNCGEQTAAMIDDEVMKILKDAYEKAKELLAENRSILDEIADYLFEHETITGKQFMKIFRKLKNIPEPEEEETEEEKLKAKKSKPRVHMKPVLPAQEIKIDLLAQDEKEEQMRGEENAVEIAPEDIVDPSEEVDEEPTWTMENKSDEEPKIQQEPAEQEEPQPQATKMDADVEALLKEKEEEERLEKLLRGE</sequence>
<comment type="similarity">
    <text evidence="2 15">In the C-terminal section; belongs to the peptidase M41 family.</text>
</comment>
<dbReference type="EMBL" id="FMXR01000017">
    <property type="protein sequence ID" value="SDB29855.1"/>
    <property type="molecule type" value="Genomic_DNA"/>
</dbReference>
<dbReference type="EC" id="3.4.24.-" evidence="15"/>
<dbReference type="Gene3D" id="1.10.8.60">
    <property type="match status" value="1"/>
</dbReference>
<dbReference type="GO" id="GO:0005886">
    <property type="term" value="C:plasma membrane"/>
    <property type="evidence" value="ECO:0007669"/>
    <property type="project" value="UniProtKB-SubCell"/>
</dbReference>
<keyword evidence="9 15" id="KW-0862">Zinc</keyword>
<dbReference type="InterPro" id="IPR005936">
    <property type="entry name" value="FtsH"/>
</dbReference>
<feature type="region of interest" description="Disordered" evidence="17">
    <location>
        <begin position="705"/>
        <end position="768"/>
    </location>
</feature>
<evidence type="ECO:0000256" key="9">
    <source>
        <dbReference type="ARBA" id="ARBA00022833"/>
    </source>
</evidence>
<evidence type="ECO:0000256" key="3">
    <source>
        <dbReference type="ARBA" id="ARBA00022475"/>
    </source>
</evidence>
<dbReference type="SMART" id="SM00382">
    <property type="entry name" value="AAA"/>
    <property type="match status" value="1"/>
</dbReference>
<evidence type="ECO:0000256" key="17">
    <source>
        <dbReference type="SAM" id="MobiDB-lite"/>
    </source>
</evidence>
<evidence type="ECO:0000256" key="5">
    <source>
        <dbReference type="ARBA" id="ARBA00022692"/>
    </source>
</evidence>
<comment type="similarity">
    <text evidence="14 15">In the central section; belongs to the AAA ATPase family.</text>
</comment>